<feature type="transmembrane region" description="Helical" evidence="12">
    <location>
        <begin position="178"/>
        <end position="197"/>
    </location>
</feature>
<dbReference type="InterPro" id="IPR012750">
    <property type="entry name" value="ECA_WecA-rel"/>
</dbReference>
<dbReference type="GO" id="GO:0009276">
    <property type="term" value="C:Gram-negative-bacterium-type cell wall"/>
    <property type="evidence" value="ECO:0007669"/>
    <property type="project" value="InterPro"/>
</dbReference>
<evidence type="ECO:0000256" key="5">
    <source>
        <dbReference type="ARBA" id="ARBA00022679"/>
    </source>
</evidence>
<feature type="transmembrane region" description="Helical" evidence="12">
    <location>
        <begin position="95"/>
        <end position="117"/>
    </location>
</feature>
<evidence type="ECO:0000256" key="8">
    <source>
        <dbReference type="ARBA" id="ARBA00022985"/>
    </source>
</evidence>
<protein>
    <recommendedName>
        <fullName evidence="12">Undecaprenyl-phosphate alpha-N-acetylglucosaminyl 1-phosphate transferase</fullName>
        <ecNumber evidence="12">2.7.8.33</ecNumber>
    </recommendedName>
    <alternativeName>
        <fullName evidence="12">UDP-GlcNAc:undecaprenyl-phosphate GlcNAc-1-phosphate transferase</fullName>
    </alternativeName>
    <alternativeName>
        <fullName evidence="12">Undecaprenyl-phosphate GlcNAc-1-phosphate transferase</fullName>
    </alternativeName>
</protein>
<dbReference type="GO" id="GO:0000287">
    <property type="term" value="F:magnesium ion binding"/>
    <property type="evidence" value="ECO:0007669"/>
    <property type="project" value="InterPro"/>
</dbReference>
<keyword evidence="4 12" id="KW-0328">Glycosyltransferase</keyword>
<comment type="cofactor">
    <cofactor evidence="12">
        <name>Mn(2+)</name>
        <dbReference type="ChEBI" id="CHEBI:29035"/>
    </cofactor>
</comment>
<feature type="transmembrane region" description="Helical" evidence="12">
    <location>
        <begin position="248"/>
        <end position="270"/>
    </location>
</feature>
<evidence type="ECO:0000256" key="2">
    <source>
        <dbReference type="ARBA" id="ARBA00022475"/>
    </source>
</evidence>
<feature type="binding site" evidence="13">
    <location>
        <position position="213"/>
    </location>
    <ligand>
        <name>Mg(2+)</name>
        <dbReference type="ChEBI" id="CHEBI:18420"/>
    </ligand>
</feature>
<feature type="transmembrane region" description="Helical" evidence="12">
    <location>
        <begin position="291"/>
        <end position="316"/>
    </location>
</feature>
<evidence type="ECO:0000256" key="6">
    <source>
        <dbReference type="ARBA" id="ARBA00022692"/>
    </source>
</evidence>
<feature type="binding site" evidence="13">
    <location>
        <position position="148"/>
    </location>
    <ligand>
        <name>Mg(2+)</name>
        <dbReference type="ChEBI" id="CHEBI:18420"/>
    </ligand>
</feature>
<keyword evidence="7 12" id="KW-0460">Magnesium</keyword>
<reference evidence="14 15" key="1">
    <citation type="submission" date="2020-05" db="EMBL/GenBank/DDBJ databases">
        <title>First description outside Europe of the emergent pathogen for shellfish aquaculture Vibrio europaeus.</title>
        <authorList>
            <person name="Dubert J."/>
            <person name="Rojas R."/>
        </authorList>
    </citation>
    <scope>NUCLEOTIDE SEQUENCE [LARGE SCALE GENOMIC DNA]</scope>
    <source>
        <strain evidence="14 15">NPI-1</strain>
    </source>
</reference>
<keyword evidence="13" id="KW-0479">Metal-binding</keyword>
<comment type="catalytic activity">
    <reaction evidence="12">
        <text>di-trans,octa-cis-undecaprenyl phosphate + UDP-N-acetyl-alpha-D-glucosamine = N-acetyl-alpha-D-glucosaminyl-di-trans,octa-cis-undecaprenyl diphosphate + UMP</text>
        <dbReference type="Rhea" id="RHEA:28090"/>
        <dbReference type="ChEBI" id="CHEBI:57705"/>
        <dbReference type="ChEBI" id="CHEBI:57865"/>
        <dbReference type="ChEBI" id="CHEBI:60392"/>
        <dbReference type="ChEBI" id="CHEBI:62959"/>
        <dbReference type="EC" id="2.7.8.33"/>
    </reaction>
</comment>
<dbReference type="GO" id="GO:0016757">
    <property type="term" value="F:glycosyltransferase activity"/>
    <property type="evidence" value="ECO:0007669"/>
    <property type="project" value="UniProtKB-KW"/>
</dbReference>
<comment type="pathway">
    <text evidence="12">Bacterial outer membrane biogenesis; LPS O-antigen biosynthesis.</text>
</comment>
<dbReference type="InterPro" id="IPR000715">
    <property type="entry name" value="Glycosyl_transferase_4"/>
</dbReference>
<feature type="transmembrane region" description="Helical" evidence="12">
    <location>
        <begin position="153"/>
        <end position="172"/>
    </location>
</feature>
<evidence type="ECO:0000256" key="13">
    <source>
        <dbReference type="PIRSR" id="PIRSR600715-1"/>
    </source>
</evidence>
<evidence type="ECO:0000256" key="3">
    <source>
        <dbReference type="ARBA" id="ARBA00022519"/>
    </source>
</evidence>
<name>A0AAE7B1H1_9VIBR</name>
<keyword evidence="10 12" id="KW-0472">Membrane</keyword>
<dbReference type="HAMAP" id="MF_02030">
    <property type="entry name" value="WecA_Gammaproteo"/>
    <property type="match status" value="1"/>
</dbReference>
<comment type="subcellular location">
    <subcellularLocation>
        <location evidence="12">Cell inner membrane</location>
        <topology evidence="12">Multi-pass membrane protein</topology>
    </subcellularLocation>
    <subcellularLocation>
        <location evidence="1">Cell membrane</location>
        <topology evidence="1">Multi-pass membrane protein</topology>
    </subcellularLocation>
</comment>
<feature type="transmembrane region" description="Helical" evidence="12">
    <location>
        <begin position="64"/>
        <end position="83"/>
    </location>
</feature>
<dbReference type="GO" id="GO:0005886">
    <property type="term" value="C:plasma membrane"/>
    <property type="evidence" value="ECO:0007669"/>
    <property type="project" value="UniProtKB-SubCell"/>
</dbReference>
<evidence type="ECO:0000313" key="15">
    <source>
        <dbReference type="Proteomes" id="UP000501443"/>
    </source>
</evidence>
<comment type="function">
    <text evidence="12">Catalyzes the transfer of the GlcNAc-1-phosphate moiety from UDP-GlcNAc onto the carrier lipid undecaprenyl phosphate (C55-P), yielding GlcNAc-pyrophosphoryl-undecaprenyl (GlcNAc-PP-C55).</text>
</comment>
<dbReference type="GO" id="GO:0044038">
    <property type="term" value="P:cell wall macromolecule biosynthetic process"/>
    <property type="evidence" value="ECO:0007669"/>
    <property type="project" value="TreeGrafter"/>
</dbReference>
<keyword evidence="9 12" id="KW-1133">Transmembrane helix</keyword>
<keyword evidence="2 12" id="KW-1003">Cell membrane</keyword>
<feature type="transmembrane region" description="Helical" evidence="12">
    <location>
        <begin position="6"/>
        <end position="27"/>
    </location>
</feature>
<keyword evidence="11 12" id="KW-0464">Manganese</keyword>
<keyword evidence="8 12" id="KW-0448">Lipopolysaccharide biosynthesis</keyword>
<keyword evidence="5 12" id="KW-0808">Transferase</keyword>
<dbReference type="EMBL" id="CP053543">
    <property type="protein sequence ID" value="QJY38884.1"/>
    <property type="molecule type" value="Genomic_DNA"/>
</dbReference>
<evidence type="ECO:0000256" key="11">
    <source>
        <dbReference type="ARBA" id="ARBA00023211"/>
    </source>
</evidence>
<feature type="transmembrane region" description="Helical" evidence="12">
    <location>
        <begin position="209"/>
        <end position="228"/>
    </location>
</feature>
<dbReference type="NCBIfam" id="TIGR02380">
    <property type="entry name" value="ECA_wecA"/>
    <property type="match status" value="1"/>
</dbReference>
<evidence type="ECO:0000313" key="14">
    <source>
        <dbReference type="EMBL" id="QJY38884.1"/>
    </source>
</evidence>
<dbReference type="EC" id="2.7.8.33" evidence="12"/>
<evidence type="ECO:0000256" key="1">
    <source>
        <dbReference type="ARBA" id="ARBA00004651"/>
    </source>
</evidence>
<dbReference type="AlphaFoldDB" id="A0AAE7B1H1"/>
<feature type="transmembrane region" description="Helical" evidence="12">
    <location>
        <begin position="39"/>
        <end position="58"/>
    </location>
</feature>
<feature type="transmembrane region" description="Helical" evidence="12">
    <location>
        <begin position="123"/>
        <end position="146"/>
    </location>
</feature>
<keyword evidence="6 12" id="KW-0812">Transmembrane</keyword>
<dbReference type="PANTHER" id="PTHR22926:SF3">
    <property type="entry name" value="UNDECAPRENYL-PHOSPHATE ALPHA-N-ACETYLGLUCOSAMINYL 1-PHOSPHATE TRANSFERASE"/>
    <property type="match status" value="1"/>
</dbReference>
<dbReference type="CDD" id="cd06853">
    <property type="entry name" value="GT_WecA_like"/>
    <property type="match status" value="1"/>
</dbReference>
<evidence type="ECO:0000256" key="10">
    <source>
        <dbReference type="ARBA" id="ARBA00023136"/>
    </source>
</evidence>
<dbReference type="RefSeq" id="WP_171802969.1">
    <property type="nucleotide sequence ID" value="NZ_CP053543.1"/>
</dbReference>
<dbReference type="PANTHER" id="PTHR22926">
    <property type="entry name" value="PHOSPHO-N-ACETYLMURAMOYL-PENTAPEPTIDE-TRANSFERASE"/>
    <property type="match status" value="1"/>
</dbReference>
<dbReference type="GO" id="GO:0030145">
    <property type="term" value="F:manganese ion binding"/>
    <property type="evidence" value="ECO:0007669"/>
    <property type="project" value="InterPro"/>
</dbReference>
<evidence type="ECO:0000256" key="9">
    <source>
        <dbReference type="ARBA" id="ARBA00022989"/>
    </source>
</evidence>
<evidence type="ECO:0000256" key="4">
    <source>
        <dbReference type="ARBA" id="ARBA00022676"/>
    </source>
</evidence>
<organism evidence="14 15">
    <name type="scientific">Vibrio europaeus</name>
    <dbReference type="NCBI Taxonomy" id="300876"/>
    <lineage>
        <taxon>Bacteria</taxon>
        <taxon>Pseudomonadati</taxon>
        <taxon>Pseudomonadota</taxon>
        <taxon>Gammaproteobacteria</taxon>
        <taxon>Vibrionales</taxon>
        <taxon>Vibrionaceae</taxon>
        <taxon>Vibrio</taxon>
        <taxon>Vibrio oreintalis group</taxon>
    </lineage>
</organism>
<dbReference type="GO" id="GO:0071555">
    <property type="term" value="P:cell wall organization"/>
    <property type="evidence" value="ECO:0007669"/>
    <property type="project" value="TreeGrafter"/>
</dbReference>
<sequence>MLVLPVVFITSVISLLVLRKVAFKLMLVDTPNDRKSHDGCVPLVGGIAVYLSLLLVGIWERNAISLQSTYFTISGCLVLLGVIDDKFDISAKARLFILLALSIWLVLLKDFSFHYLGNFIDVGAVYMSSPVGCLFSVLAIVFSIVCFNMIDGIDGLLGSIAIVVLSSLAVLFELNNQSTYVMFCLVLIVALLPYIVMNLTLKLPKDYRVFMGDSGSLLIGFTIVWLLVVATQPNQASLFDSELQNKELAMSPVTALWLIAMPLMDMLTVMAKRLLNGNSPLKADRSHFHHLLMSVGLSSRESVVLIALAALVFAVIGVLSEIRMVHEATMFFILVYVFLFYFVSNLLLENVVKMKMEVTQL</sequence>
<comment type="cofactor">
    <cofactor evidence="12 13">
        <name>Mg(2+)</name>
        <dbReference type="ChEBI" id="CHEBI:18420"/>
    </cofactor>
</comment>
<evidence type="ECO:0000256" key="7">
    <source>
        <dbReference type="ARBA" id="ARBA00022842"/>
    </source>
</evidence>
<gene>
    <name evidence="12 14" type="primary">wecA</name>
    <name evidence="14" type="ORF">HOO69_20215</name>
</gene>
<dbReference type="GO" id="GO:0009243">
    <property type="term" value="P:O antigen biosynthetic process"/>
    <property type="evidence" value="ECO:0007669"/>
    <property type="project" value="UniProtKB-UniRule"/>
</dbReference>
<comment type="similarity">
    <text evidence="12">Belongs to the glycosyltransferase 4 family. WecA subfamily.</text>
</comment>
<accession>A0AAE7B1H1</accession>
<dbReference type="Pfam" id="PF00953">
    <property type="entry name" value="Glycos_transf_4"/>
    <property type="match status" value="1"/>
</dbReference>
<proteinExistence type="inferred from homology"/>
<keyword evidence="3 12" id="KW-0997">Cell inner membrane</keyword>
<feature type="transmembrane region" description="Helical" evidence="12">
    <location>
        <begin position="328"/>
        <end position="348"/>
    </location>
</feature>
<dbReference type="Proteomes" id="UP000501443">
    <property type="component" value="Chromosome 2"/>
</dbReference>
<dbReference type="GO" id="GO:0036380">
    <property type="term" value="F:UDP-N-acetylglucosamine-undecaprenyl-phosphate N-acetylglucosaminephosphotransferase activity"/>
    <property type="evidence" value="ECO:0007669"/>
    <property type="project" value="UniProtKB-UniRule"/>
</dbReference>
<evidence type="ECO:0000256" key="12">
    <source>
        <dbReference type="HAMAP-Rule" id="MF_02030"/>
    </source>
</evidence>